<dbReference type="GO" id="GO:0008483">
    <property type="term" value="F:transaminase activity"/>
    <property type="evidence" value="ECO:0007669"/>
    <property type="project" value="UniProtKB-KW"/>
</dbReference>
<dbReference type="STRING" id="1121409.SAMN02745124_04274"/>
<dbReference type="PANTHER" id="PTHR43510">
    <property type="entry name" value="AMINOTRANSFERASE FUNCTION, HYPOTHETICAL (EUROFUNG)"/>
    <property type="match status" value="1"/>
</dbReference>
<feature type="domain" description="Aminotransferase class I/classII large" evidence="1">
    <location>
        <begin position="47"/>
        <end position="361"/>
    </location>
</feature>
<dbReference type="Gene3D" id="3.40.640.10">
    <property type="entry name" value="Type I PLP-dependent aspartate aminotransferase-like (Major domain)"/>
    <property type="match status" value="1"/>
</dbReference>
<sequence>MKLTPFKLERYFAQHEFSTPYLLCSSDCESLTAGELLDFEPDAKERFSSLWLGYTESQGNPDLRQTISTLYDNVDSEQILVHAGAEEAIFNAVHVMVKSGDQIVVHSPYYQSLGEVARGIGAEVLEWHGRPERAWELDLADLKTLLTKHTKVVVVNFPHNPTGFLPSRDFVHDLATLSDHHGFTIFADEVYRGLELDPVNQVPALVEINDRAVSLGVMSKTYGLAGLRIGWIATHDHRLFRDLAAFKDYTTICNSAPSEFLATLALRNRKQIVERNVQIIRTNLDRLDSFFASQTRRFNWYRPKAGSIAFPTMTTDNVNRFCSELREKAGVLLLPGTLYGDWFNAFRIGFGRRNMPEALDRLEDYLREIDRT</sequence>
<proteinExistence type="predicted"/>
<keyword evidence="3" id="KW-1185">Reference proteome</keyword>
<dbReference type="EMBL" id="FQXS01000046">
    <property type="protein sequence ID" value="SHI13705.1"/>
    <property type="molecule type" value="Genomic_DNA"/>
</dbReference>
<dbReference type="OrthoDB" id="9804474at2"/>
<dbReference type="Pfam" id="PF00155">
    <property type="entry name" value="Aminotran_1_2"/>
    <property type="match status" value="1"/>
</dbReference>
<keyword evidence="2" id="KW-0808">Transferase</keyword>
<name>A0A1M5YNM7_9BACT</name>
<dbReference type="InterPro" id="IPR015424">
    <property type="entry name" value="PyrdxlP-dep_Trfase"/>
</dbReference>
<dbReference type="GO" id="GO:0030170">
    <property type="term" value="F:pyridoxal phosphate binding"/>
    <property type="evidence" value="ECO:0007669"/>
    <property type="project" value="InterPro"/>
</dbReference>
<dbReference type="Proteomes" id="UP000184139">
    <property type="component" value="Unassembled WGS sequence"/>
</dbReference>
<dbReference type="InterPro" id="IPR015422">
    <property type="entry name" value="PyrdxlP-dep_Trfase_small"/>
</dbReference>
<evidence type="ECO:0000313" key="2">
    <source>
        <dbReference type="EMBL" id="SHI13705.1"/>
    </source>
</evidence>
<dbReference type="InterPro" id="IPR015421">
    <property type="entry name" value="PyrdxlP-dep_Trfase_major"/>
</dbReference>
<dbReference type="SUPFAM" id="SSF53383">
    <property type="entry name" value="PLP-dependent transferases"/>
    <property type="match status" value="1"/>
</dbReference>
<evidence type="ECO:0000259" key="1">
    <source>
        <dbReference type="Pfam" id="PF00155"/>
    </source>
</evidence>
<keyword evidence="2" id="KW-0032">Aminotransferase</keyword>
<dbReference type="CDD" id="cd00609">
    <property type="entry name" value="AAT_like"/>
    <property type="match status" value="1"/>
</dbReference>
<dbReference type="AlphaFoldDB" id="A0A1M5YNM7"/>
<gene>
    <name evidence="2" type="ORF">SAMN02745124_04274</name>
</gene>
<dbReference type="InterPro" id="IPR004839">
    <property type="entry name" value="Aminotransferase_I/II_large"/>
</dbReference>
<reference evidence="2 3" key="1">
    <citation type="submission" date="2016-11" db="EMBL/GenBank/DDBJ databases">
        <authorList>
            <person name="Jaros S."/>
            <person name="Januszkiewicz K."/>
            <person name="Wedrychowicz H."/>
        </authorList>
    </citation>
    <scope>NUCLEOTIDE SEQUENCE [LARGE SCALE GENOMIC DNA]</scope>
    <source>
        <strain evidence="2 3">DSM 9705</strain>
    </source>
</reference>
<evidence type="ECO:0000313" key="3">
    <source>
        <dbReference type="Proteomes" id="UP000184139"/>
    </source>
</evidence>
<dbReference type="Gene3D" id="3.90.1150.10">
    <property type="entry name" value="Aspartate Aminotransferase, domain 1"/>
    <property type="match status" value="1"/>
</dbReference>
<accession>A0A1M5YNM7</accession>
<protein>
    <submittedName>
        <fullName evidence="2">Aspartate/methionine/tyrosine aminotransferase</fullName>
    </submittedName>
</protein>
<dbReference type="PANTHER" id="PTHR43510:SF1">
    <property type="entry name" value="AMINOTRANSFERASE FUNCTION, HYPOTHETICAL (EUROFUNG)"/>
    <property type="match status" value="1"/>
</dbReference>
<organism evidence="2 3">
    <name type="scientific">Desulfofustis glycolicus DSM 9705</name>
    <dbReference type="NCBI Taxonomy" id="1121409"/>
    <lineage>
        <taxon>Bacteria</taxon>
        <taxon>Pseudomonadati</taxon>
        <taxon>Thermodesulfobacteriota</taxon>
        <taxon>Desulfobulbia</taxon>
        <taxon>Desulfobulbales</taxon>
        <taxon>Desulfocapsaceae</taxon>
        <taxon>Desulfofustis</taxon>
    </lineage>
</organism>